<name>X1VAX0_9ZZZZ</name>
<dbReference type="AlphaFoldDB" id="X1VAX0"/>
<dbReference type="InterPro" id="IPR043733">
    <property type="entry name" value="DUF5677"/>
</dbReference>
<protein>
    <submittedName>
        <fullName evidence="1">Uncharacterized protein</fullName>
    </submittedName>
</protein>
<organism evidence="1">
    <name type="scientific">marine sediment metagenome</name>
    <dbReference type="NCBI Taxonomy" id="412755"/>
    <lineage>
        <taxon>unclassified sequences</taxon>
        <taxon>metagenomes</taxon>
        <taxon>ecological metagenomes</taxon>
    </lineage>
</organism>
<reference evidence="1" key="1">
    <citation type="journal article" date="2014" name="Front. Microbiol.">
        <title>High frequency of phylogenetically diverse reductive dehalogenase-homologous genes in deep subseafloor sedimentary metagenomes.</title>
        <authorList>
            <person name="Kawai M."/>
            <person name="Futagami T."/>
            <person name="Toyoda A."/>
            <person name="Takaki Y."/>
            <person name="Nishi S."/>
            <person name="Hori S."/>
            <person name="Arai W."/>
            <person name="Tsubouchi T."/>
            <person name="Morono Y."/>
            <person name="Uchiyama I."/>
            <person name="Ito T."/>
            <person name="Fujiyama A."/>
            <person name="Inagaki F."/>
            <person name="Takami H."/>
        </authorList>
    </citation>
    <scope>NUCLEOTIDE SEQUENCE</scope>
    <source>
        <strain evidence="1">Expedition CK06-06</strain>
    </source>
</reference>
<dbReference type="Pfam" id="PF18928">
    <property type="entry name" value="DUF5677"/>
    <property type="match status" value="1"/>
</dbReference>
<comment type="caution">
    <text evidence="1">The sequence shown here is derived from an EMBL/GenBank/DDBJ whole genome shotgun (WGS) entry which is preliminary data.</text>
</comment>
<accession>X1VAX0</accession>
<feature type="non-terminal residue" evidence="1">
    <location>
        <position position="1"/>
    </location>
</feature>
<dbReference type="EMBL" id="BARW01027231">
    <property type="protein sequence ID" value="GAJ14057.1"/>
    <property type="molecule type" value="Genomic_DNA"/>
</dbReference>
<sequence>PQKNPLDEATATLREAINYATNAFNRCEQSRRGQKKESLPVLVSFLHMIQMTDAIEVLLSSGCGPPASVLLRSSFESKLAVQYILEGDSKRRGYAWLVCHVLQEIEALERFGSAKFSETLSTEGLGGMPAEELAELPSVIKQLKSKLELPGFVEAHSEYQRLRMERRVGRLEWYALHGGPSTVRGLARHLHQETLYQTLYHSTSRVVHGQDINHLLFPMKDGPSVFAHLRDPLKILPVIGDALTFLLEVTFLVLREY</sequence>
<proteinExistence type="predicted"/>
<evidence type="ECO:0000313" key="1">
    <source>
        <dbReference type="EMBL" id="GAJ14057.1"/>
    </source>
</evidence>
<feature type="non-terminal residue" evidence="1">
    <location>
        <position position="257"/>
    </location>
</feature>
<gene>
    <name evidence="1" type="ORF">S12H4_44225</name>
</gene>